<proteinExistence type="inferred from homology"/>
<dbReference type="GO" id="GO:0030131">
    <property type="term" value="C:clathrin adaptor complex"/>
    <property type="evidence" value="ECO:0007669"/>
    <property type="project" value="UniProtKB-UniRule"/>
</dbReference>
<dbReference type="PRINTS" id="PR00314">
    <property type="entry name" value="CLATHRINADPT"/>
</dbReference>
<keyword evidence="3 5" id="KW-0653">Protein transport</keyword>
<dbReference type="SUPFAM" id="SSF64356">
    <property type="entry name" value="SNARE-like"/>
    <property type="match status" value="1"/>
</dbReference>
<dbReference type="Pfam" id="PF00928">
    <property type="entry name" value="Adap_comp_sub"/>
    <property type="match status" value="1"/>
</dbReference>
<comment type="similarity">
    <text evidence="5">Belongs to the adaptor complexes medium subunit family.</text>
</comment>
<dbReference type="RefSeq" id="XP_051610081.1">
    <property type="nucleotide sequence ID" value="XM_051750626.1"/>
</dbReference>
<dbReference type="AlphaFoldDB" id="A0AAD5FZY1"/>
<dbReference type="InterPro" id="IPR028565">
    <property type="entry name" value="MHD"/>
</dbReference>
<evidence type="ECO:0000313" key="7">
    <source>
        <dbReference type="EMBL" id="KAI5962770.1"/>
    </source>
</evidence>
<dbReference type="Gene3D" id="2.60.40.1170">
    <property type="entry name" value="Mu homology domain, subdomain B"/>
    <property type="match status" value="2"/>
</dbReference>
<organism evidence="7 8">
    <name type="scientific">Candida theae</name>
    <dbReference type="NCBI Taxonomy" id="1198502"/>
    <lineage>
        <taxon>Eukaryota</taxon>
        <taxon>Fungi</taxon>
        <taxon>Dikarya</taxon>
        <taxon>Ascomycota</taxon>
        <taxon>Saccharomycotina</taxon>
        <taxon>Pichiomycetes</taxon>
        <taxon>Debaryomycetaceae</taxon>
        <taxon>Candida/Lodderomyces clade</taxon>
        <taxon>Candida</taxon>
    </lineage>
</organism>
<evidence type="ECO:0000256" key="3">
    <source>
        <dbReference type="ARBA" id="ARBA00022927"/>
    </source>
</evidence>
<sequence>MIEAVYIADISHTLALEYSNSLLLPQYKAILPKLANIDVTTLDFDSSQTSLPTKVNLNSNYYAIGCRFHSLHFYVLCSEDDITSNPLIPYTFISRLVETLKDYFDELTRSKIEANTDVITLILYQMLDDGMPYITDFNKLRDVVSHTSLLSKIINEAQKTTGLQAEAKQSFTTDIPWRRNDARHTSNEMYVDVVETVSVILKPIATKSKLERYDSAFYSSKTDNQVDNYVLSGCIDGRVDFFSQLSGAPTLELVLNKVGANLELPRFHRCINTELFKERRGVLSFIPPEGKSTLLKYQLDLNDLKSNREKTSLLKLSTIDVQFISQPDTSEFEIKLFPANMISKIDFIKVEIVCEEVGDQIKVNRISHGDFQTRLSHKHEWSLKEFKKGVVPTLSATIIGEENDGNEHLQGESSTHRKLSHIKLNYSHKGPVPSGLKVDSLLVVNAKGMGENVKPYKGVKYTTTSGDYIVRS</sequence>
<comment type="subcellular location">
    <subcellularLocation>
        <location evidence="1">Endomembrane system</location>
    </subcellularLocation>
</comment>
<dbReference type="GO" id="GO:0012505">
    <property type="term" value="C:endomembrane system"/>
    <property type="evidence" value="ECO:0007669"/>
    <property type="project" value="UniProtKB-SubCell"/>
</dbReference>
<dbReference type="GO" id="GO:0016192">
    <property type="term" value="P:vesicle-mediated transport"/>
    <property type="evidence" value="ECO:0007669"/>
    <property type="project" value="InterPro"/>
</dbReference>
<keyword evidence="2 5" id="KW-0813">Transport</keyword>
<dbReference type="PANTHER" id="PTHR10529">
    <property type="entry name" value="AP COMPLEX SUBUNIT MU"/>
    <property type="match status" value="1"/>
</dbReference>
<dbReference type="EMBL" id="JAIHNG010000066">
    <property type="protein sequence ID" value="KAI5962770.1"/>
    <property type="molecule type" value="Genomic_DNA"/>
</dbReference>
<reference evidence="7 8" key="1">
    <citation type="journal article" date="2022" name="DNA Res.">
        <title>Genome analysis of five recently described species of the CUG-Ser clade uncovers Candida theae as a new hybrid lineage with pathogenic potential in the Candida parapsilosis species complex.</title>
        <authorList>
            <person name="Mixao V."/>
            <person name="Del Olmo V."/>
            <person name="Hegedusova E."/>
            <person name="Saus E."/>
            <person name="Pryszcz L."/>
            <person name="Cillingova A."/>
            <person name="Nosek J."/>
            <person name="Gabaldon T."/>
        </authorList>
    </citation>
    <scope>NUCLEOTIDE SEQUENCE [LARGE SCALE GENOMIC DNA]</scope>
    <source>
        <strain evidence="7 8">CBS 12239</strain>
    </source>
</reference>
<dbReference type="PROSITE" id="PS00990">
    <property type="entry name" value="CLAT_ADAPTOR_M_1"/>
    <property type="match status" value="1"/>
</dbReference>
<evidence type="ECO:0000256" key="5">
    <source>
        <dbReference type="PIRNR" id="PIRNR005992"/>
    </source>
</evidence>
<dbReference type="InterPro" id="IPR018240">
    <property type="entry name" value="Clathrin_mu_CS"/>
</dbReference>
<dbReference type="InterPro" id="IPR011012">
    <property type="entry name" value="Longin-like_dom_sf"/>
</dbReference>
<gene>
    <name evidence="7" type="ORF">KGF57_001422</name>
</gene>
<dbReference type="PROSITE" id="PS51072">
    <property type="entry name" value="MHD"/>
    <property type="match status" value="1"/>
</dbReference>
<protein>
    <recommendedName>
        <fullName evidence="6">MHD domain-containing protein</fullName>
    </recommendedName>
</protein>
<dbReference type="InterPro" id="IPR001392">
    <property type="entry name" value="Clathrin_mu"/>
</dbReference>
<keyword evidence="8" id="KW-1185">Reference proteome</keyword>
<dbReference type="GeneID" id="76149481"/>
<feature type="domain" description="MHD" evidence="6">
    <location>
        <begin position="209"/>
        <end position="471"/>
    </location>
</feature>
<dbReference type="InterPro" id="IPR050431">
    <property type="entry name" value="Adaptor_comp_med_subunit"/>
</dbReference>
<comment type="caution">
    <text evidence="7">The sequence shown here is derived from an EMBL/GenBank/DDBJ whole genome shotgun (WGS) entry which is preliminary data.</text>
</comment>
<dbReference type="PIRSF" id="PIRSF005992">
    <property type="entry name" value="Clathrin_mu"/>
    <property type="match status" value="1"/>
</dbReference>
<dbReference type="InterPro" id="IPR036168">
    <property type="entry name" value="AP2_Mu_C_sf"/>
</dbReference>
<keyword evidence="4" id="KW-0472">Membrane</keyword>
<accession>A0AAD5FZY1</accession>
<evidence type="ECO:0000259" key="6">
    <source>
        <dbReference type="PROSITE" id="PS51072"/>
    </source>
</evidence>
<dbReference type="Proteomes" id="UP001204833">
    <property type="component" value="Unassembled WGS sequence"/>
</dbReference>
<dbReference type="SUPFAM" id="SSF49447">
    <property type="entry name" value="Second domain of Mu2 adaptin subunit (ap50) of ap2 adaptor"/>
    <property type="match status" value="1"/>
</dbReference>
<evidence type="ECO:0000256" key="4">
    <source>
        <dbReference type="ARBA" id="ARBA00023136"/>
    </source>
</evidence>
<dbReference type="Gene3D" id="3.30.450.60">
    <property type="match status" value="1"/>
</dbReference>
<evidence type="ECO:0000256" key="2">
    <source>
        <dbReference type="ARBA" id="ARBA00022448"/>
    </source>
</evidence>
<evidence type="ECO:0000313" key="8">
    <source>
        <dbReference type="Proteomes" id="UP001204833"/>
    </source>
</evidence>
<dbReference type="CDD" id="cd09252">
    <property type="entry name" value="AP-3_Mu3_Cterm"/>
    <property type="match status" value="1"/>
</dbReference>
<evidence type="ECO:0000256" key="1">
    <source>
        <dbReference type="ARBA" id="ARBA00004308"/>
    </source>
</evidence>
<dbReference type="GO" id="GO:0006886">
    <property type="term" value="P:intracellular protein transport"/>
    <property type="evidence" value="ECO:0007669"/>
    <property type="project" value="UniProtKB-UniRule"/>
</dbReference>
<name>A0AAD5FZY1_9ASCO</name>